<organism evidence="2 3">
    <name type="scientific">Luteitalea pratensis</name>
    <dbReference type="NCBI Taxonomy" id="1855912"/>
    <lineage>
        <taxon>Bacteria</taxon>
        <taxon>Pseudomonadati</taxon>
        <taxon>Acidobacteriota</taxon>
        <taxon>Vicinamibacteria</taxon>
        <taxon>Vicinamibacterales</taxon>
        <taxon>Vicinamibacteraceae</taxon>
        <taxon>Luteitalea</taxon>
    </lineage>
</organism>
<keyword evidence="3" id="KW-1185">Reference proteome</keyword>
<dbReference type="EMBL" id="CP015136">
    <property type="protein sequence ID" value="AMY07268.1"/>
    <property type="molecule type" value="Genomic_DNA"/>
</dbReference>
<dbReference type="KEGG" id="abac:LuPra_00435"/>
<dbReference type="Pfam" id="PF09413">
    <property type="entry name" value="DUF2007"/>
    <property type="match status" value="1"/>
</dbReference>
<dbReference type="Proteomes" id="UP000076079">
    <property type="component" value="Chromosome"/>
</dbReference>
<gene>
    <name evidence="2" type="ORF">LuPra_00435</name>
</gene>
<dbReference type="AlphaFoldDB" id="A0A143PGT2"/>
<dbReference type="OrthoDB" id="1001520at2"/>
<feature type="domain" description="DUF2007" evidence="1">
    <location>
        <begin position="9"/>
        <end position="67"/>
    </location>
</feature>
<evidence type="ECO:0000313" key="2">
    <source>
        <dbReference type="EMBL" id="AMY07268.1"/>
    </source>
</evidence>
<reference evidence="3" key="2">
    <citation type="submission" date="2016-04" db="EMBL/GenBank/DDBJ databases">
        <title>First Complete Genome Sequence of a Subdivision 6 Acidobacterium.</title>
        <authorList>
            <person name="Huang S."/>
            <person name="Vieira S."/>
            <person name="Bunk B."/>
            <person name="Riedel T."/>
            <person name="Sproeer C."/>
            <person name="Overmann J."/>
        </authorList>
    </citation>
    <scope>NUCLEOTIDE SEQUENCE [LARGE SCALE GENOMIC DNA]</scope>
    <source>
        <strain evidence="3">DSM 100886 HEG_-6_39</strain>
    </source>
</reference>
<dbReference type="SUPFAM" id="SSF54913">
    <property type="entry name" value="GlnB-like"/>
    <property type="match status" value="1"/>
</dbReference>
<evidence type="ECO:0000259" key="1">
    <source>
        <dbReference type="Pfam" id="PF09413"/>
    </source>
</evidence>
<protein>
    <recommendedName>
        <fullName evidence="1">DUF2007 domain-containing protein</fullName>
    </recommendedName>
</protein>
<proteinExistence type="predicted"/>
<dbReference type="STRING" id="1855912.LuPra_00435"/>
<accession>A0A143PGT2</accession>
<sequence>MKSLDLIAVSTFRSTADARMAKGILDEAGIESMIRSDNAGGMYPAIAGADLLVRAEDGERAAHALQRRHHRSQRQ</sequence>
<dbReference type="InterPro" id="IPR011322">
    <property type="entry name" value="N-reg_PII-like_a/b"/>
</dbReference>
<reference evidence="2 3" key="1">
    <citation type="journal article" date="2016" name="Genome Announc.">
        <title>First Complete Genome Sequence of a Subdivision 6 Acidobacterium Strain.</title>
        <authorList>
            <person name="Huang S."/>
            <person name="Vieira S."/>
            <person name="Bunk B."/>
            <person name="Riedel T."/>
            <person name="Sproer C."/>
            <person name="Overmann J."/>
        </authorList>
    </citation>
    <scope>NUCLEOTIDE SEQUENCE [LARGE SCALE GENOMIC DNA]</scope>
    <source>
        <strain evidence="3">DSM 100886 HEG_-6_39</strain>
    </source>
</reference>
<evidence type="ECO:0000313" key="3">
    <source>
        <dbReference type="Proteomes" id="UP000076079"/>
    </source>
</evidence>
<name>A0A143PGT2_LUTPR</name>
<dbReference type="InterPro" id="IPR018551">
    <property type="entry name" value="DUF2007"/>
</dbReference>